<keyword evidence="3" id="KW-0540">Nuclease</keyword>
<gene>
    <name evidence="3" type="ORF">C8N32_101198</name>
</gene>
<keyword evidence="3" id="KW-0255">Endonuclease</keyword>
<feature type="transmembrane region" description="Helical" evidence="2">
    <location>
        <begin position="38"/>
        <end position="61"/>
    </location>
</feature>
<dbReference type="EMBL" id="QAAA01000001">
    <property type="protein sequence ID" value="PTN04001.1"/>
    <property type="molecule type" value="Genomic_DNA"/>
</dbReference>
<dbReference type="Gene3D" id="1.10.150.20">
    <property type="entry name" value="5' to 3' exonuclease, C-terminal subdomain"/>
    <property type="match status" value="1"/>
</dbReference>
<accession>A0A2T5BWI7</accession>
<evidence type="ECO:0000313" key="3">
    <source>
        <dbReference type="EMBL" id="PTN04001.1"/>
    </source>
</evidence>
<evidence type="ECO:0000256" key="1">
    <source>
        <dbReference type="SAM" id="MobiDB-lite"/>
    </source>
</evidence>
<dbReference type="GO" id="GO:0004519">
    <property type="term" value="F:endonuclease activity"/>
    <property type="evidence" value="ECO:0007669"/>
    <property type="project" value="UniProtKB-KW"/>
</dbReference>
<feature type="compositionally biased region" description="Low complexity" evidence="1">
    <location>
        <begin position="130"/>
        <end position="139"/>
    </location>
</feature>
<protein>
    <submittedName>
        <fullName evidence="3">Putative flap endonuclease-1-like 5' DNA nuclease</fullName>
    </submittedName>
</protein>
<organism evidence="3 4">
    <name type="scientific">Rhodovulum imhoffii</name>
    <dbReference type="NCBI Taxonomy" id="365340"/>
    <lineage>
        <taxon>Bacteria</taxon>
        <taxon>Pseudomonadati</taxon>
        <taxon>Pseudomonadota</taxon>
        <taxon>Alphaproteobacteria</taxon>
        <taxon>Rhodobacterales</taxon>
        <taxon>Paracoccaceae</taxon>
        <taxon>Rhodovulum</taxon>
    </lineage>
</organism>
<keyword evidence="3" id="KW-0378">Hydrolase</keyword>
<keyword evidence="2" id="KW-0812">Transmembrane</keyword>
<dbReference type="AlphaFoldDB" id="A0A2T5BWI7"/>
<feature type="compositionally biased region" description="Pro residues" evidence="1">
    <location>
        <begin position="117"/>
        <end position="129"/>
    </location>
</feature>
<sequence length="234" mass="25115">MNVNRPENKVRCAIAIWLLSAVVGVTVAVIGYRLGLWALGALIGGAVTLGVMGALMTMTFCRTDEEIEAARRENAEIEARRAKYRAADDDVKAHDGGRPAPVAARPVVPTVAASAPRPAPAPAARPEPAPVEQAPAAEVGTRPVALDGPRAGQADDLKRIKGVGPKLERLCNRLGFYHFDQIAAWTPDEIAWVDENLEGFKGRVSRDEWVAQARVLAEGGETEFSQKVDKGDVY</sequence>
<feature type="transmembrane region" description="Helical" evidence="2">
    <location>
        <begin position="12"/>
        <end position="32"/>
    </location>
</feature>
<name>A0A2T5BWI7_9RHOB</name>
<proteinExistence type="predicted"/>
<keyword evidence="2" id="KW-1133">Transmembrane helix</keyword>
<keyword evidence="2" id="KW-0472">Membrane</keyword>
<dbReference type="Proteomes" id="UP000243859">
    <property type="component" value="Unassembled WGS sequence"/>
</dbReference>
<feature type="region of interest" description="Disordered" evidence="1">
    <location>
        <begin position="112"/>
        <end position="152"/>
    </location>
</feature>
<keyword evidence="4" id="KW-1185">Reference proteome</keyword>
<evidence type="ECO:0000313" key="4">
    <source>
        <dbReference type="Proteomes" id="UP000243859"/>
    </source>
</evidence>
<reference evidence="3 4" key="1">
    <citation type="submission" date="2018-04" db="EMBL/GenBank/DDBJ databases">
        <title>Genomic Encyclopedia of Archaeal and Bacterial Type Strains, Phase II (KMG-II): from individual species to whole genera.</title>
        <authorList>
            <person name="Goeker M."/>
        </authorList>
    </citation>
    <scope>NUCLEOTIDE SEQUENCE [LARGE SCALE GENOMIC DNA]</scope>
    <source>
        <strain evidence="3 4">DSM 18064</strain>
    </source>
</reference>
<evidence type="ECO:0000256" key="2">
    <source>
        <dbReference type="SAM" id="Phobius"/>
    </source>
</evidence>
<comment type="caution">
    <text evidence="3">The sequence shown here is derived from an EMBL/GenBank/DDBJ whole genome shotgun (WGS) entry which is preliminary data.</text>
</comment>